<feature type="compositionally biased region" description="Pro residues" evidence="1">
    <location>
        <begin position="56"/>
        <end position="77"/>
    </location>
</feature>
<sequence precursor="true">MRRRTSAASRAVALAALIAPASIAGQAPGPGSAVLVRPPAEVSPPSSTPMATQPTSPAPSVPPPAPGPGPATTPPIGVPGRAGGPWLAIDPAAGTPPRPASTTASRPNRDWSPFDGIGPEIPGGPASPDSATIGEGPPVVVRPPLGGSPTATGIGPLVLSPSIAPPLSGRDDDGPTANPLLPPGPDRDRRGRDDEGRDGDGDGDGDDRVPRSRGDSTRTAADRGRPGLLGGVFGRLFGAAPPPPPTPASRFGGTDGSVTGLPGEPASEEAIRRDLERRIAAGAGDRLSSLEVLIVGPRVHIRAQATRFWQRRPLKRDLEAIPMPPGFRSSVEVR</sequence>
<feature type="signal peptide" evidence="2">
    <location>
        <begin position="1"/>
        <end position="24"/>
    </location>
</feature>
<name>A0A518HAS5_9BACT</name>
<feature type="compositionally biased region" description="Basic and acidic residues" evidence="1">
    <location>
        <begin position="185"/>
        <end position="225"/>
    </location>
</feature>
<dbReference type="OrthoDB" id="10008622at2"/>
<dbReference type="RefSeq" id="WP_145276101.1">
    <property type="nucleotide sequence ID" value="NZ_CP036426.1"/>
</dbReference>
<evidence type="ECO:0000313" key="4">
    <source>
        <dbReference type="Proteomes" id="UP000317835"/>
    </source>
</evidence>
<dbReference type="KEGG" id="tpla:ElP_58990"/>
<gene>
    <name evidence="3" type="ORF">ElP_58990</name>
</gene>
<keyword evidence="4" id="KW-1185">Reference proteome</keyword>
<organism evidence="3 4">
    <name type="scientific">Tautonia plasticadhaerens</name>
    <dbReference type="NCBI Taxonomy" id="2527974"/>
    <lineage>
        <taxon>Bacteria</taxon>
        <taxon>Pseudomonadati</taxon>
        <taxon>Planctomycetota</taxon>
        <taxon>Planctomycetia</taxon>
        <taxon>Isosphaerales</taxon>
        <taxon>Isosphaeraceae</taxon>
        <taxon>Tautonia</taxon>
    </lineage>
</organism>
<keyword evidence="2" id="KW-0732">Signal</keyword>
<reference evidence="3 4" key="1">
    <citation type="submission" date="2019-02" db="EMBL/GenBank/DDBJ databases">
        <title>Deep-cultivation of Planctomycetes and their phenomic and genomic characterization uncovers novel biology.</title>
        <authorList>
            <person name="Wiegand S."/>
            <person name="Jogler M."/>
            <person name="Boedeker C."/>
            <person name="Pinto D."/>
            <person name="Vollmers J."/>
            <person name="Rivas-Marin E."/>
            <person name="Kohn T."/>
            <person name="Peeters S.H."/>
            <person name="Heuer A."/>
            <person name="Rast P."/>
            <person name="Oberbeckmann S."/>
            <person name="Bunk B."/>
            <person name="Jeske O."/>
            <person name="Meyerdierks A."/>
            <person name="Storesund J.E."/>
            <person name="Kallscheuer N."/>
            <person name="Luecker S."/>
            <person name="Lage O.M."/>
            <person name="Pohl T."/>
            <person name="Merkel B.J."/>
            <person name="Hornburger P."/>
            <person name="Mueller R.-W."/>
            <person name="Bruemmer F."/>
            <person name="Labrenz M."/>
            <person name="Spormann A.M."/>
            <person name="Op den Camp H."/>
            <person name="Overmann J."/>
            <person name="Amann R."/>
            <person name="Jetten M.S.M."/>
            <person name="Mascher T."/>
            <person name="Medema M.H."/>
            <person name="Devos D.P."/>
            <person name="Kaster A.-K."/>
            <person name="Ovreas L."/>
            <person name="Rohde M."/>
            <person name="Galperin M.Y."/>
            <person name="Jogler C."/>
        </authorList>
    </citation>
    <scope>NUCLEOTIDE SEQUENCE [LARGE SCALE GENOMIC DNA]</scope>
    <source>
        <strain evidence="3 4">ElP</strain>
    </source>
</reference>
<dbReference type="AlphaFoldDB" id="A0A518HAS5"/>
<feature type="compositionally biased region" description="Low complexity" evidence="1">
    <location>
        <begin position="136"/>
        <end position="149"/>
    </location>
</feature>
<dbReference type="Proteomes" id="UP000317835">
    <property type="component" value="Chromosome"/>
</dbReference>
<proteinExistence type="predicted"/>
<accession>A0A518HAS5</accession>
<evidence type="ECO:0000313" key="3">
    <source>
        <dbReference type="EMBL" id="QDV37952.1"/>
    </source>
</evidence>
<feature type="region of interest" description="Disordered" evidence="1">
    <location>
        <begin position="20"/>
        <end position="267"/>
    </location>
</feature>
<evidence type="ECO:0000256" key="1">
    <source>
        <dbReference type="SAM" id="MobiDB-lite"/>
    </source>
</evidence>
<dbReference type="EMBL" id="CP036426">
    <property type="protein sequence ID" value="QDV37952.1"/>
    <property type="molecule type" value="Genomic_DNA"/>
</dbReference>
<protein>
    <submittedName>
        <fullName evidence="3">Uncharacterized protein</fullName>
    </submittedName>
</protein>
<feature type="chain" id="PRO_5022145594" evidence="2">
    <location>
        <begin position="25"/>
        <end position="334"/>
    </location>
</feature>
<evidence type="ECO:0000256" key="2">
    <source>
        <dbReference type="SAM" id="SignalP"/>
    </source>
</evidence>